<dbReference type="Pfam" id="PF17900">
    <property type="entry name" value="Peptidase_M1_N"/>
    <property type="match status" value="1"/>
</dbReference>
<dbReference type="Pfam" id="PF01433">
    <property type="entry name" value="Peptidase_M1"/>
    <property type="match status" value="1"/>
</dbReference>
<dbReference type="GO" id="GO:0008237">
    <property type="term" value="F:metallopeptidase activity"/>
    <property type="evidence" value="ECO:0007669"/>
    <property type="project" value="UniProtKB-KW"/>
</dbReference>
<evidence type="ECO:0000256" key="14">
    <source>
        <dbReference type="SAM" id="SignalP"/>
    </source>
</evidence>
<evidence type="ECO:0000256" key="5">
    <source>
        <dbReference type="ARBA" id="ARBA00015611"/>
    </source>
</evidence>
<dbReference type="GO" id="GO:0008270">
    <property type="term" value="F:zinc ion binding"/>
    <property type="evidence" value="ECO:0007669"/>
    <property type="project" value="InterPro"/>
</dbReference>
<evidence type="ECO:0000256" key="4">
    <source>
        <dbReference type="ARBA" id="ARBA00012564"/>
    </source>
</evidence>
<feature type="compositionally biased region" description="Low complexity" evidence="13">
    <location>
        <begin position="26"/>
        <end position="36"/>
    </location>
</feature>
<dbReference type="Gene3D" id="2.60.40.1730">
    <property type="entry name" value="tricorn interacting facor f3 domain"/>
    <property type="match status" value="1"/>
</dbReference>
<reference evidence="17" key="2">
    <citation type="journal article" date="2011" name="Mol. Biosyst.">
        <title>Cloning and functional analysis of the naphthomycin biosynthetic gene cluster in Streptomyces sp. CS.</title>
        <authorList>
            <person name="Wu Y."/>
            <person name="Kang Q."/>
            <person name="Shen Y."/>
            <person name="Su W."/>
            <person name="Bai L."/>
        </authorList>
    </citation>
    <scope>NUCLEOTIDE SEQUENCE</scope>
    <source>
        <strain evidence="17">CS</strain>
    </source>
</reference>
<reference evidence="17" key="1">
    <citation type="submission" date="2009-08" db="EMBL/GenBank/DDBJ databases">
        <authorList>
            <person name="Wu Y.Y."/>
            <person name="Kang Q.J."/>
            <person name="Shen Y.M."/>
            <person name="Bai L.Q."/>
            <person name="Deng Z.X."/>
        </authorList>
    </citation>
    <scope>NUCLEOTIDE SEQUENCE</scope>
    <source>
        <strain evidence="17">CS</strain>
    </source>
</reference>
<organism evidence="17">
    <name type="scientific">Streptomyces sp. CS</name>
    <dbReference type="NCBI Taxonomy" id="876169"/>
    <lineage>
        <taxon>Bacteria</taxon>
        <taxon>Bacillati</taxon>
        <taxon>Actinomycetota</taxon>
        <taxon>Actinomycetes</taxon>
        <taxon>Kitasatosporales</taxon>
        <taxon>Streptomycetaceae</taxon>
        <taxon>Streptomyces</taxon>
    </lineage>
</organism>
<dbReference type="InterPro" id="IPR014782">
    <property type="entry name" value="Peptidase_M1_dom"/>
</dbReference>
<evidence type="ECO:0000256" key="2">
    <source>
        <dbReference type="ARBA" id="ARBA00001947"/>
    </source>
</evidence>
<dbReference type="PROSITE" id="PS51257">
    <property type="entry name" value="PROKAR_LIPOPROTEIN"/>
    <property type="match status" value="1"/>
</dbReference>
<dbReference type="PANTHER" id="PTHR11533">
    <property type="entry name" value="PROTEASE M1 ZINC METALLOPROTEASE"/>
    <property type="match status" value="1"/>
</dbReference>
<feature type="domain" description="Peptidase M1 membrane alanine aminopeptidase" evidence="15">
    <location>
        <begin position="325"/>
        <end position="466"/>
    </location>
</feature>
<dbReference type="AlphaFoldDB" id="F8QPH8"/>
<dbReference type="InterPro" id="IPR001930">
    <property type="entry name" value="Peptidase_M1"/>
</dbReference>
<evidence type="ECO:0000313" key="17">
    <source>
        <dbReference type="EMBL" id="ADM46376.1"/>
    </source>
</evidence>
<dbReference type="EC" id="3.4.11.2" evidence="4"/>
<dbReference type="PRINTS" id="PR00756">
    <property type="entry name" value="ALADIPTASE"/>
</dbReference>
<evidence type="ECO:0000256" key="13">
    <source>
        <dbReference type="SAM" id="MobiDB-lite"/>
    </source>
</evidence>
<dbReference type="Gene3D" id="1.10.390.10">
    <property type="entry name" value="Neutral Protease Domain 2"/>
    <property type="match status" value="1"/>
</dbReference>
<dbReference type="InterPro" id="IPR042097">
    <property type="entry name" value="Aminopeptidase_N-like_N_sf"/>
</dbReference>
<feature type="region of interest" description="Disordered" evidence="13">
    <location>
        <begin position="26"/>
        <end position="54"/>
    </location>
</feature>
<evidence type="ECO:0000259" key="15">
    <source>
        <dbReference type="Pfam" id="PF01433"/>
    </source>
</evidence>
<keyword evidence="9" id="KW-0862">Zinc</keyword>
<dbReference type="GO" id="GO:0006508">
    <property type="term" value="P:proteolysis"/>
    <property type="evidence" value="ECO:0007669"/>
    <property type="project" value="UniProtKB-KW"/>
</dbReference>
<comment type="catalytic activity">
    <reaction evidence="1">
        <text>Release of an N-terminal amino acid, Xaa-|-Yaa- from a peptide, amide or arylamide. Xaa is preferably Ala, but may be most amino acids including Pro (slow action). When a terminal hydrophobic residue is followed by a prolyl residue, the two may be released as an intact Xaa-Pro dipeptide.</text>
        <dbReference type="EC" id="3.4.11.2"/>
    </reaction>
</comment>
<dbReference type="CDD" id="cd09603">
    <property type="entry name" value="M1_APN_like"/>
    <property type="match status" value="1"/>
</dbReference>
<dbReference type="EMBL" id="GQ452266">
    <property type="protein sequence ID" value="ADM46376.1"/>
    <property type="molecule type" value="Genomic_DNA"/>
</dbReference>
<proteinExistence type="inferred from homology"/>
<dbReference type="InterPro" id="IPR050344">
    <property type="entry name" value="Peptidase_M1_aminopeptidases"/>
</dbReference>
<dbReference type="InterPro" id="IPR045357">
    <property type="entry name" value="Aminopeptidase_N-like_N"/>
</dbReference>
<feature type="chain" id="PRO_5038479331" description="Aminopeptidase N" evidence="14">
    <location>
        <begin position="29"/>
        <end position="476"/>
    </location>
</feature>
<dbReference type="InterPro" id="IPR027268">
    <property type="entry name" value="Peptidase_M4/M1_CTD_sf"/>
</dbReference>
<evidence type="ECO:0000256" key="3">
    <source>
        <dbReference type="ARBA" id="ARBA00010136"/>
    </source>
</evidence>
<keyword evidence="6" id="KW-0645">Protease</keyword>
<keyword evidence="8" id="KW-0378">Hydrolase</keyword>
<evidence type="ECO:0000256" key="6">
    <source>
        <dbReference type="ARBA" id="ARBA00022670"/>
    </source>
</evidence>
<sequence length="476" mass="51309">MPRRHSLRAATGALALLLTAACSGGSSASPASSDSSGDTDRPRPGARGVGDTLFPGLGNGGYDVSHYGLDLDYVPDGNHLRGTARISARTTRALSSLNLDLAGLRVRAATVDGRPAAVRRSGTELTLTPARALAARHAFTATVAYEGTPRTLTGEDGSEEGWIETEDGSAALGEPSGSMTWFPGNHHPSDKAAYDIAVTVPEGFTAVAGGEPRARRNHDGRTTFRWHSAEPMASYLATVAVGTFAVHRGEAGGVPYRVAVDPAQKRDAARVPADVARVTAWQERVFGPYPFSSTGAVVDDLPGLDYALETQTRPYFGEAPDTLLLEHELAHQYFGDSVTPRRWKDIWLNEGFATYSEWLWEEDHGGRSAQRIFQDHYDGGDDQSPGIWAFPPGSPPSAAHLLDPPVYGRGAMVLHQVRRAVGDATFFPLLRAWVREHRHGNADTEQFIALCERRSGKDLGSLFDTWLYGEGKPDLP</sequence>
<evidence type="ECO:0000256" key="8">
    <source>
        <dbReference type="ARBA" id="ARBA00022801"/>
    </source>
</evidence>
<evidence type="ECO:0000256" key="10">
    <source>
        <dbReference type="ARBA" id="ARBA00023049"/>
    </source>
</evidence>
<name>F8QPH8_9ACTN</name>
<comment type="cofactor">
    <cofactor evidence="2">
        <name>Zn(2+)</name>
        <dbReference type="ChEBI" id="CHEBI:29105"/>
    </cofactor>
</comment>
<comment type="similarity">
    <text evidence="3">Belongs to the peptidase M1 family.</text>
</comment>
<dbReference type="PANTHER" id="PTHR11533:SF297">
    <property type="entry name" value="AMINOPEPTIDASE N"/>
    <property type="match status" value="1"/>
</dbReference>
<evidence type="ECO:0000256" key="11">
    <source>
        <dbReference type="ARBA" id="ARBA00029811"/>
    </source>
</evidence>
<evidence type="ECO:0000259" key="16">
    <source>
        <dbReference type="Pfam" id="PF17900"/>
    </source>
</evidence>
<evidence type="ECO:0000256" key="7">
    <source>
        <dbReference type="ARBA" id="ARBA00022723"/>
    </source>
</evidence>
<gene>
    <name evidence="17" type="primary">nat7</name>
</gene>
<dbReference type="SUPFAM" id="SSF55486">
    <property type="entry name" value="Metalloproteases ('zincins'), catalytic domain"/>
    <property type="match status" value="1"/>
</dbReference>
<evidence type="ECO:0000256" key="9">
    <source>
        <dbReference type="ARBA" id="ARBA00022833"/>
    </source>
</evidence>
<evidence type="ECO:0000256" key="1">
    <source>
        <dbReference type="ARBA" id="ARBA00000098"/>
    </source>
</evidence>
<keyword evidence="7" id="KW-0479">Metal-binding</keyword>
<keyword evidence="10" id="KW-0482">Metalloprotease</keyword>
<dbReference type="GO" id="GO:0016285">
    <property type="term" value="F:alanyl aminopeptidase activity"/>
    <property type="evidence" value="ECO:0007669"/>
    <property type="project" value="UniProtKB-EC"/>
</dbReference>
<dbReference type="SUPFAM" id="SSF63737">
    <property type="entry name" value="Leukotriene A4 hydrolase N-terminal domain"/>
    <property type="match status" value="1"/>
</dbReference>
<keyword evidence="14" id="KW-0732">Signal</keyword>
<accession>F8QPH8</accession>
<feature type="signal peptide" evidence="14">
    <location>
        <begin position="1"/>
        <end position="28"/>
    </location>
</feature>
<protein>
    <recommendedName>
        <fullName evidence="5">Aminopeptidase N</fullName>
        <ecNumber evidence="4">3.4.11.2</ecNumber>
    </recommendedName>
    <alternativeName>
        <fullName evidence="11">Alanine aminopeptidase</fullName>
    </alternativeName>
    <alternativeName>
        <fullName evidence="12">Lysyl aminopeptidase</fullName>
    </alternativeName>
</protein>
<feature type="domain" description="Aminopeptidase N-like N-terminal" evidence="16">
    <location>
        <begin position="65"/>
        <end position="236"/>
    </location>
</feature>
<evidence type="ECO:0000256" key="12">
    <source>
        <dbReference type="ARBA" id="ARBA00031533"/>
    </source>
</evidence>